<evidence type="ECO:0000256" key="3">
    <source>
        <dbReference type="PROSITE-ProRule" id="PRU00168"/>
    </source>
</evidence>
<feature type="compositionally biased region" description="Low complexity" evidence="5">
    <location>
        <begin position="1210"/>
        <end position="1226"/>
    </location>
</feature>
<evidence type="ECO:0000313" key="9">
    <source>
        <dbReference type="EMBL" id="KAK3095807.1"/>
    </source>
</evidence>
<feature type="compositionally biased region" description="Basic residues" evidence="5">
    <location>
        <begin position="1228"/>
        <end position="1237"/>
    </location>
</feature>
<feature type="domain" description="KIND" evidence="8">
    <location>
        <begin position="29"/>
        <end position="195"/>
    </location>
</feature>
<dbReference type="GO" id="GO:0032045">
    <property type="term" value="C:guanyl-nucleotide exchange factor complex"/>
    <property type="evidence" value="ECO:0007669"/>
    <property type="project" value="TreeGrafter"/>
</dbReference>
<dbReference type="PANTHER" id="PTHR21560">
    <property type="entry name" value="VERY KIND PROTEIN"/>
    <property type="match status" value="1"/>
</dbReference>
<evidence type="ECO:0000313" key="10">
    <source>
        <dbReference type="Proteomes" id="UP001186944"/>
    </source>
</evidence>
<feature type="compositionally biased region" description="Basic and acidic residues" evidence="5">
    <location>
        <begin position="688"/>
        <end position="723"/>
    </location>
</feature>
<dbReference type="InterPro" id="IPR000651">
    <property type="entry name" value="Ras-like_Gua-exchang_fac_N"/>
</dbReference>
<accession>A0AA89C5S3</accession>
<feature type="compositionally biased region" description="Basic and acidic residues" evidence="5">
    <location>
        <begin position="1266"/>
        <end position="1287"/>
    </location>
</feature>
<feature type="region of interest" description="Disordered" evidence="5">
    <location>
        <begin position="1266"/>
        <end position="1356"/>
    </location>
</feature>
<feature type="compositionally biased region" description="Basic and acidic residues" evidence="5">
    <location>
        <begin position="380"/>
        <end position="413"/>
    </location>
</feature>
<dbReference type="EMBL" id="VSWD01000008">
    <property type="protein sequence ID" value="KAK3095807.1"/>
    <property type="molecule type" value="Genomic_DNA"/>
</dbReference>
<dbReference type="GO" id="GO:0048814">
    <property type="term" value="P:regulation of dendrite morphogenesis"/>
    <property type="evidence" value="ECO:0007669"/>
    <property type="project" value="TreeGrafter"/>
</dbReference>
<dbReference type="InterPro" id="IPR001895">
    <property type="entry name" value="RASGEF_cat_dom"/>
</dbReference>
<keyword evidence="4" id="KW-0175">Coiled coil</keyword>
<evidence type="ECO:0008006" key="11">
    <source>
        <dbReference type="Google" id="ProtNLM"/>
    </source>
</evidence>
<feature type="region of interest" description="Disordered" evidence="5">
    <location>
        <begin position="1166"/>
        <end position="1245"/>
    </location>
</feature>
<feature type="region of interest" description="Disordered" evidence="5">
    <location>
        <begin position="587"/>
        <end position="646"/>
    </location>
</feature>
<feature type="compositionally biased region" description="Basic and acidic residues" evidence="5">
    <location>
        <begin position="318"/>
        <end position="337"/>
    </location>
</feature>
<feature type="compositionally biased region" description="Low complexity" evidence="5">
    <location>
        <begin position="1338"/>
        <end position="1355"/>
    </location>
</feature>
<feature type="compositionally biased region" description="Polar residues" evidence="5">
    <location>
        <begin position="933"/>
        <end position="944"/>
    </location>
</feature>
<dbReference type="InterPro" id="IPR029899">
    <property type="entry name" value="KNDC1"/>
</dbReference>
<dbReference type="InterPro" id="IPR011009">
    <property type="entry name" value="Kinase-like_dom_sf"/>
</dbReference>
<feature type="domain" description="KIND" evidence="8">
    <location>
        <begin position="422"/>
        <end position="588"/>
    </location>
</feature>
<dbReference type="Proteomes" id="UP001186944">
    <property type="component" value="Unassembled WGS sequence"/>
</dbReference>
<name>A0AA89C5S3_PINIB</name>
<dbReference type="InterPro" id="IPR023578">
    <property type="entry name" value="Ras_GEF_dom_sf"/>
</dbReference>
<gene>
    <name evidence="9" type="ORF">FSP39_019436</name>
</gene>
<feature type="region of interest" description="Disordered" evidence="5">
    <location>
        <begin position="376"/>
        <end position="423"/>
    </location>
</feature>
<evidence type="ECO:0000259" key="8">
    <source>
        <dbReference type="PROSITE" id="PS51377"/>
    </source>
</evidence>
<evidence type="ECO:0000259" key="7">
    <source>
        <dbReference type="PROSITE" id="PS50212"/>
    </source>
</evidence>
<dbReference type="Pfam" id="PF00617">
    <property type="entry name" value="RasGEF"/>
    <property type="match status" value="1"/>
</dbReference>
<evidence type="ECO:0000256" key="4">
    <source>
        <dbReference type="SAM" id="Coils"/>
    </source>
</evidence>
<feature type="domain" description="N-terminal Ras-GEF" evidence="7">
    <location>
        <begin position="1530"/>
        <end position="1654"/>
    </location>
</feature>
<dbReference type="SUPFAM" id="SSF56112">
    <property type="entry name" value="Protein kinase-like (PK-like)"/>
    <property type="match status" value="2"/>
</dbReference>
<dbReference type="PROSITE" id="PS50212">
    <property type="entry name" value="RASGEF_NTER"/>
    <property type="match status" value="1"/>
</dbReference>
<feature type="region of interest" description="Disordered" evidence="5">
    <location>
        <begin position="926"/>
        <end position="1002"/>
    </location>
</feature>
<dbReference type="SMART" id="SM00147">
    <property type="entry name" value="RasGEF"/>
    <property type="match status" value="1"/>
</dbReference>
<keyword evidence="2" id="KW-0677">Repeat</keyword>
<feature type="compositionally biased region" description="Polar residues" evidence="5">
    <location>
        <begin position="1328"/>
        <end position="1337"/>
    </location>
</feature>
<feature type="coiled-coil region" evidence="4">
    <location>
        <begin position="1405"/>
        <end position="1432"/>
    </location>
</feature>
<evidence type="ECO:0000256" key="1">
    <source>
        <dbReference type="ARBA" id="ARBA00022658"/>
    </source>
</evidence>
<evidence type="ECO:0000256" key="5">
    <source>
        <dbReference type="SAM" id="MobiDB-lite"/>
    </source>
</evidence>
<feature type="compositionally biased region" description="Pro residues" evidence="5">
    <location>
        <begin position="605"/>
        <end position="619"/>
    </location>
</feature>
<feature type="compositionally biased region" description="Polar residues" evidence="5">
    <location>
        <begin position="970"/>
        <end position="984"/>
    </location>
</feature>
<sequence>MDTEFGMEGYDYHEDEEEMPDMDNGDEAISLYDVLADRDSCLNEEELWALCRECCLVLEVVNNSPDMFQTLCVTPDTVAFDGAGNVCFLDLDKDPEALYIPPEYSENATNSYKSHLFSLGMTLLYAAEYNGTPRQNQISAELRELFGCMTSEDLQTRPNLESVITQCEEELCGKSSQEVCCGIAAYAVPYTPAPDINSVSLADVTEGLANYLTSQSSFVQTSNDLSVPGSPAAFHALCLSIHTPTIYNPNVTNSKSGFSDFSDRKLSSEKENDKSAISLFNKEAVNQNGSGKTTDLSGFSFLQNKPVVPRKPSPAKFESIKKSDNDSGMVDDSHVTSDLDTPYSSKIGNILSGSKLSTTSQDLSDLKNGVHSVDNFNSKVDIKPHDTPDGKVKDDVEVRRSESEESGHAEAKPRRSKKKQGLTINEALDSLNRDLKEEELWSLCREGALALQRKKRHLPAYLSPDTLLLRENGNLSFKAIPEDKPLEVIFMAPELQQKGQLTDKTCLYGLGVTLRCAGGKKYSSALSMEVSPQLQDFLGGMGEADPTKRPSLEETIQFCDAHERTSGLSSTIICKELFQEAFTKLMEKPGEPPSTSLPVLEPASIPKPKPKPPPKPPSPMLSAFRPVKLPTTKPQIGSGSAFAPVPIKADPKAVSTVPTAYTSPATHFKPIVLHKSATPSVDNTTSKSQEKKSEEKLEVKDQPKDQPNEKDKEVVRKLKELKKNLMKHRQPGLAKDIENEDKEPTNQSSAEKKVQGKPKDDSNEVKASNQKSSSSIDALLSDMQKQGAVLDTQTLASAIAQHLQTLLPKGVSASPQSTSQTDLNITQNQTNPILSPPQQNQMFQNLNSQLPNLNIPTQYQQQLIGQTMTLPPVNQYGAGILPGYPMQVQLQQDPRTGFFQLVPVGLVQMGGSGQGSRAASDEFITHNEDMNESGRSSKQGSRAGSDTLPRARQGRTARDLVQKTAGIRAKNTQQGISNSPNSSRQVKDSGAWRPRSAHGAEHSGLAIADQSLGAGYNEQAHRTRSNSSSPSPSKDSGVSGLNGVYKPPPPGSLMERLLNSNVSLSQQKKIGRVVHLLREEFAFDGYMENGVEDVNMAEYITSLGNLKWETFISAITEKYPDLYWSVDLLVNMFESINGIKPMLHTPHAQRRDLSILPNKPELPEALTDHVSVENSQSDSAKARSYRKRTADSAFNRSRGIRERPVSAHALSPSLDTSDSTDTESLSRQARHRKKPLQKPKSASMHNLANMEAELTVAKDIDIQNEEVSPKSHDIKSEHSHNVPRDRSSPLIQNTHINVSSTHRDTPSRQRRRSDLQINPVKRDDSQLSDKPQLNRKTNSNNNSFSSRSSSVSDVRNMTKLSRHLSQISLNDGAQEPVTQHRRTQVVYHYATMQLSMTEEVEKFVQDIDEENADKLQAQLASLQQQVMMERRTKRKTQTFYNKLVENPKAMKGDQKLQVSKDLQEMCGRIRHLLLCQTHIEMLQAELHSIDPSYLYSLASNPVETSMKLRPSQENILLQYHALREPQSGCEIQMVQAGTVEGLVSYLFASTSLSFGYVHQFFYGFRYFILPKDLFAFMRNRYVMVSKSKIKEANFLRIKRRIVDLVHFWVEGFYSVDFEEDSQLQEDLNTFLEDFKISSASEDGQKLCELLKSCQEGHSVDLLPATNAADNIHLYKPESHKKWDSLKAKIRGKSGGSKDHHTTKPTIMVSLDRSRGNIEDVYFPKAARRTDAFTLADFTAQCMAQQLTLIEQGMFQMTHPVHYLKSKSLGVSVTLTMAGTRAPSLMRLNSSTDDNAEPSQGTLDAALQRMINHTQDVSHWVAAEILSCSSTKNQVAILSKLLQTAQICKEMRNYATSMAILDGLENIIIKQLPTWKNLPSKYVTIMEELASIRMFLKNDAMSLMNHKGSHLLPTIPSVLLFLIHVQQLEIGSFQLANEMYKWGKIRSIVEVIDQIRMFKDQVYGYEADYDMQDNLMQRIREFSGQDIHTIASQHDTNYQKISSSSGIGAAFRKMKGKFQSK</sequence>
<dbReference type="SMART" id="SM00750">
    <property type="entry name" value="KIND"/>
    <property type="match status" value="2"/>
</dbReference>
<dbReference type="CDD" id="cd06224">
    <property type="entry name" value="REM"/>
    <property type="match status" value="1"/>
</dbReference>
<feature type="region of interest" description="Disordered" evidence="5">
    <location>
        <begin position="672"/>
        <end position="773"/>
    </location>
</feature>
<organism evidence="9 10">
    <name type="scientific">Pinctada imbricata</name>
    <name type="common">Atlantic pearl-oyster</name>
    <name type="synonym">Pinctada martensii</name>
    <dbReference type="NCBI Taxonomy" id="66713"/>
    <lineage>
        <taxon>Eukaryota</taxon>
        <taxon>Metazoa</taxon>
        <taxon>Spiralia</taxon>
        <taxon>Lophotrochozoa</taxon>
        <taxon>Mollusca</taxon>
        <taxon>Bivalvia</taxon>
        <taxon>Autobranchia</taxon>
        <taxon>Pteriomorphia</taxon>
        <taxon>Pterioida</taxon>
        <taxon>Pterioidea</taxon>
        <taxon>Pteriidae</taxon>
        <taxon>Pinctada</taxon>
    </lineage>
</organism>
<proteinExistence type="predicted"/>
<dbReference type="GO" id="GO:0043025">
    <property type="term" value="C:neuronal cell body"/>
    <property type="evidence" value="ECO:0007669"/>
    <property type="project" value="TreeGrafter"/>
</dbReference>
<dbReference type="Gene3D" id="1.20.870.10">
    <property type="entry name" value="Son of sevenless (SoS) protein Chain: S domain 1"/>
    <property type="match status" value="1"/>
</dbReference>
<dbReference type="SUPFAM" id="SSF48366">
    <property type="entry name" value="Ras GEF"/>
    <property type="match status" value="1"/>
</dbReference>
<dbReference type="InterPro" id="IPR011019">
    <property type="entry name" value="KIND_dom"/>
</dbReference>
<dbReference type="Pfam" id="PF00618">
    <property type="entry name" value="RasGEF_N"/>
    <property type="match status" value="1"/>
</dbReference>
<dbReference type="Gene3D" id="1.10.840.10">
    <property type="entry name" value="Ras guanine-nucleotide exchange factors catalytic domain"/>
    <property type="match status" value="1"/>
</dbReference>
<reference evidence="9" key="1">
    <citation type="submission" date="2019-08" db="EMBL/GenBank/DDBJ databases">
        <title>The improved chromosome-level genome for the pearl oyster Pinctada fucata martensii using PacBio sequencing and Hi-C.</title>
        <authorList>
            <person name="Zheng Z."/>
        </authorList>
    </citation>
    <scope>NUCLEOTIDE SEQUENCE</scope>
    <source>
        <strain evidence="9">ZZ-2019</strain>
        <tissue evidence="9">Adductor muscle</tissue>
    </source>
</reference>
<dbReference type="InterPro" id="IPR036964">
    <property type="entry name" value="RASGEF_cat_dom_sf"/>
</dbReference>
<comment type="caution">
    <text evidence="9">The sequence shown here is derived from an EMBL/GenBank/DDBJ whole genome shotgun (WGS) entry which is preliminary data.</text>
</comment>
<dbReference type="GO" id="GO:0005085">
    <property type="term" value="F:guanyl-nucleotide exchange factor activity"/>
    <property type="evidence" value="ECO:0007669"/>
    <property type="project" value="UniProtKB-KW"/>
</dbReference>
<dbReference type="PANTHER" id="PTHR21560:SF0">
    <property type="entry name" value="KINASE NON-CATALYTIC C-LOBE DOMAIN-CONTAINING PROTEIN 1"/>
    <property type="match status" value="1"/>
</dbReference>
<evidence type="ECO:0000259" key="6">
    <source>
        <dbReference type="PROSITE" id="PS50009"/>
    </source>
</evidence>
<feature type="compositionally biased region" description="Low complexity" evidence="5">
    <location>
        <begin position="1025"/>
        <end position="1039"/>
    </location>
</feature>
<keyword evidence="10" id="KW-1185">Reference proteome</keyword>
<feature type="domain" description="Ras-GEF" evidence="6">
    <location>
        <begin position="1738"/>
        <end position="1991"/>
    </location>
</feature>
<feature type="compositionally biased region" description="Polar residues" evidence="5">
    <location>
        <begin position="1289"/>
        <end position="1300"/>
    </location>
</feature>
<dbReference type="GO" id="GO:0030425">
    <property type="term" value="C:dendrite"/>
    <property type="evidence" value="ECO:0007669"/>
    <property type="project" value="TreeGrafter"/>
</dbReference>
<feature type="region of interest" description="Disordered" evidence="5">
    <location>
        <begin position="304"/>
        <end position="344"/>
    </location>
</feature>
<keyword evidence="1 3" id="KW-0344">Guanine-nucleotide releasing factor</keyword>
<dbReference type="Gene3D" id="1.10.510.10">
    <property type="entry name" value="Transferase(Phosphotransferase) domain 1"/>
    <property type="match status" value="2"/>
</dbReference>
<dbReference type="GO" id="GO:0007264">
    <property type="term" value="P:small GTPase-mediated signal transduction"/>
    <property type="evidence" value="ECO:0007669"/>
    <property type="project" value="InterPro"/>
</dbReference>
<dbReference type="Pfam" id="PF16474">
    <property type="entry name" value="KIND"/>
    <property type="match status" value="1"/>
</dbReference>
<feature type="compositionally biased region" description="Basic and acidic residues" evidence="5">
    <location>
        <begin position="750"/>
        <end position="764"/>
    </location>
</feature>
<protein>
    <recommendedName>
        <fullName evidence="11">Protein very KIND</fullName>
    </recommendedName>
</protein>
<dbReference type="PROSITE" id="PS51377">
    <property type="entry name" value="KIND"/>
    <property type="match status" value="2"/>
</dbReference>
<evidence type="ECO:0000256" key="2">
    <source>
        <dbReference type="ARBA" id="ARBA00022737"/>
    </source>
</evidence>
<dbReference type="SMART" id="SM00229">
    <property type="entry name" value="RasGEFN"/>
    <property type="match status" value="1"/>
</dbReference>
<dbReference type="PROSITE" id="PS50009">
    <property type="entry name" value="RASGEF_CAT"/>
    <property type="match status" value="1"/>
</dbReference>
<feature type="region of interest" description="Disordered" evidence="5">
    <location>
        <begin position="1016"/>
        <end position="1052"/>
    </location>
</feature>